<evidence type="ECO:0000313" key="2">
    <source>
        <dbReference type="Proteomes" id="UP000019146"/>
    </source>
</evidence>
<dbReference type="EMBL" id="CP012746">
    <property type="protein sequence ID" value="ALL65401.1"/>
    <property type="molecule type" value="Genomic_DNA"/>
</dbReference>
<sequence>MVHAESPVVGLVRARFLIVRKRLRALFSAAPVRSVND</sequence>
<accession>A0A0P0RAS8</accession>
<dbReference type="KEGG" id="bcai:K788_0003899"/>
<dbReference type="AlphaFoldDB" id="A0A0P0RAS8"/>
<evidence type="ECO:0000313" key="1">
    <source>
        <dbReference type="EMBL" id="ALL65401.1"/>
    </source>
</evidence>
<gene>
    <name evidence="1" type="ORF">K788_0003899</name>
</gene>
<organism evidence="1 2">
    <name type="scientific">Paraburkholderia caribensis MBA4</name>
    <dbReference type="NCBI Taxonomy" id="1323664"/>
    <lineage>
        <taxon>Bacteria</taxon>
        <taxon>Pseudomonadati</taxon>
        <taxon>Pseudomonadota</taxon>
        <taxon>Betaproteobacteria</taxon>
        <taxon>Burkholderiales</taxon>
        <taxon>Burkholderiaceae</taxon>
        <taxon>Paraburkholderia</taxon>
    </lineage>
</organism>
<proteinExistence type="predicted"/>
<name>A0A0P0RAS8_9BURK</name>
<reference evidence="1 2" key="1">
    <citation type="journal article" date="2014" name="Genome Announc.">
        <title>Draft Genome Sequence of the Haloacid-Degrading Burkholderia caribensis Strain MBA4.</title>
        <authorList>
            <person name="Pan Y."/>
            <person name="Kong K.F."/>
            <person name="Tsang J.S."/>
        </authorList>
    </citation>
    <scope>NUCLEOTIDE SEQUENCE [LARGE SCALE GENOMIC DNA]</scope>
    <source>
        <strain evidence="1 2">MBA4</strain>
    </source>
</reference>
<dbReference type="Proteomes" id="UP000019146">
    <property type="component" value="Chromosome 1"/>
</dbReference>
<protein>
    <submittedName>
        <fullName evidence="1">Uncharacterized protein</fullName>
    </submittedName>
</protein>